<evidence type="ECO:0000313" key="4">
    <source>
        <dbReference type="Proteomes" id="UP000529417"/>
    </source>
</evidence>
<accession>A0A7Z0HWE2</accession>
<dbReference type="Proteomes" id="UP000529417">
    <property type="component" value="Unassembled WGS sequence"/>
</dbReference>
<dbReference type="SUPFAM" id="SSF53474">
    <property type="entry name" value="alpha/beta-Hydrolases"/>
    <property type="match status" value="1"/>
</dbReference>
<dbReference type="InterPro" id="IPR000073">
    <property type="entry name" value="AB_hydrolase_1"/>
</dbReference>
<dbReference type="GO" id="GO:0052689">
    <property type="term" value="F:carboxylic ester hydrolase activity"/>
    <property type="evidence" value="ECO:0007669"/>
    <property type="project" value="TreeGrafter"/>
</dbReference>
<evidence type="ECO:0000313" key="3">
    <source>
        <dbReference type="EMBL" id="NYS23380.1"/>
    </source>
</evidence>
<dbReference type="PRINTS" id="PR00111">
    <property type="entry name" value="ABHYDROLASE"/>
</dbReference>
<dbReference type="AlphaFoldDB" id="A0A7Z0HWE2"/>
<organism evidence="3 4">
    <name type="scientific">Rhabdonatronobacter sediminivivens</name>
    <dbReference type="NCBI Taxonomy" id="2743469"/>
    <lineage>
        <taxon>Bacteria</taxon>
        <taxon>Pseudomonadati</taxon>
        <taxon>Pseudomonadota</taxon>
        <taxon>Alphaproteobacteria</taxon>
        <taxon>Rhodobacterales</taxon>
        <taxon>Paracoccaceae</taxon>
        <taxon>Rhabdonatronobacter</taxon>
    </lineage>
</organism>
<proteinExistence type="predicted"/>
<dbReference type="RefSeq" id="WP_179904089.1">
    <property type="nucleotide sequence ID" value="NZ_JACBXS010000001.1"/>
</dbReference>
<dbReference type="PANTHER" id="PTHR46118:SF4">
    <property type="entry name" value="PROTEIN ABHD11"/>
    <property type="match status" value="1"/>
</dbReference>
<dbReference type="Gene3D" id="3.40.50.1820">
    <property type="entry name" value="alpha/beta hydrolase"/>
    <property type="match status" value="1"/>
</dbReference>
<gene>
    <name evidence="3" type="ORF">HUK65_00130</name>
</gene>
<dbReference type="PANTHER" id="PTHR46118">
    <property type="entry name" value="PROTEIN ABHD11"/>
    <property type="match status" value="1"/>
</dbReference>
<reference evidence="3 4" key="1">
    <citation type="journal article" date="2000" name="Arch. Microbiol.">
        <title>Rhodobaca bogoriensis gen. nov. and sp. nov., an alkaliphilic purple nonsulfur bacterium from African Rift Valley soda lakes.</title>
        <authorList>
            <person name="Milford A.D."/>
            <person name="Achenbach L.A."/>
            <person name="Jung D.O."/>
            <person name="Madigan M.T."/>
        </authorList>
    </citation>
    <scope>NUCLEOTIDE SEQUENCE [LARGE SCALE GENOMIC DNA]</scope>
    <source>
        <strain evidence="3 4">2376</strain>
    </source>
</reference>
<dbReference type="Pfam" id="PF12697">
    <property type="entry name" value="Abhydrolase_6"/>
    <property type="match status" value="1"/>
</dbReference>
<comment type="caution">
    <text evidence="3">The sequence shown here is derived from an EMBL/GenBank/DDBJ whole genome shotgun (WGS) entry which is preliminary data.</text>
</comment>
<sequence length="257" mass="28042">MQLNVIRHGNADTAVPLLIVHGLFGSARNWGAIAKRLSDTRTVLAVDMRNHGASPWADSHGYDEMAADLAQVIADAGGRADVVGHSMGGKAAMMLALNRPGLVNRLVVADIAPARYGHSQSPLIEAMRDLDLQGIHTRSEADQRLGARVPERSVRAFLLQSLDLRADPPRWRLNLDVLQAEMDRIIGWPEIDGQYTGPTLFLSGAASDYIRPEHRAPIRALFPAARFARIPGAGHWLHADKPREFEAVLRAALPTEG</sequence>
<evidence type="ECO:0000256" key="1">
    <source>
        <dbReference type="ARBA" id="ARBA00022801"/>
    </source>
</evidence>
<name>A0A7Z0HWE2_9RHOB</name>
<dbReference type="EMBL" id="JACBXS010000001">
    <property type="protein sequence ID" value="NYS23380.1"/>
    <property type="molecule type" value="Genomic_DNA"/>
</dbReference>
<protein>
    <submittedName>
        <fullName evidence="3">Alpha/beta fold hydrolase</fullName>
    </submittedName>
</protein>
<dbReference type="InterPro" id="IPR029058">
    <property type="entry name" value="AB_hydrolase_fold"/>
</dbReference>
<keyword evidence="4" id="KW-1185">Reference proteome</keyword>
<keyword evidence="1 3" id="KW-0378">Hydrolase</keyword>
<evidence type="ECO:0000259" key="2">
    <source>
        <dbReference type="Pfam" id="PF12697"/>
    </source>
</evidence>
<feature type="domain" description="AB hydrolase-1" evidence="2">
    <location>
        <begin position="17"/>
        <end position="247"/>
    </location>
</feature>